<reference evidence="1 2" key="1">
    <citation type="submission" date="2018-03" db="EMBL/GenBank/DDBJ databases">
        <title>Chitinolytic properties of Streptosporangium nondiastaticum TBG75A20.</title>
        <authorList>
            <person name="Gayathri V."/>
            <person name="Shiburaj S."/>
        </authorList>
    </citation>
    <scope>NUCLEOTIDE SEQUENCE [LARGE SCALE GENOMIC DNA]</scope>
    <source>
        <strain evidence="1 2">TBG75A20</strain>
    </source>
</reference>
<evidence type="ECO:0000313" key="1">
    <source>
        <dbReference type="EMBL" id="PSJ23918.1"/>
    </source>
</evidence>
<dbReference type="EMBL" id="PXWG01000352">
    <property type="protein sequence ID" value="PSJ23918.1"/>
    <property type="molecule type" value="Genomic_DNA"/>
</dbReference>
<proteinExistence type="predicted"/>
<name>A0A9X7PDJ4_9ACTN</name>
<comment type="caution">
    <text evidence="1">The sequence shown here is derived from an EMBL/GenBank/DDBJ whole genome shotgun (WGS) entry which is preliminary data.</text>
</comment>
<sequence>CPVIDSDDPCRCGVEIDRLRAVEAEAIALLIKVEQHQHRGWDRIALGAHDRLRAVVEGRPSTAARLDALCPVPCGEDETGGAA</sequence>
<gene>
    <name evidence="1" type="ORF">B7P34_36185</name>
</gene>
<accession>A0A9X7PDJ4</accession>
<organism evidence="1 2">
    <name type="scientific">Streptosporangium nondiastaticum</name>
    <dbReference type="NCBI Taxonomy" id="35764"/>
    <lineage>
        <taxon>Bacteria</taxon>
        <taxon>Bacillati</taxon>
        <taxon>Actinomycetota</taxon>
        <taxon>Actinomycetes</taxon>
        <taxon>Streptosporangiales</taxon>
        <taxon>Streptosporangiaceae</taxon>
        <taxon>Streptosporangium</taxon>
    </lineage>
</organism>
<evidence type="ECO:0000313" key="2">
    <source>
        <dbReference type="Proteomes" id="UP000242427"/>
    </source>
</evidence>
<dbReference type="Proteomes" id="UP000242427">
    <property type="component" value="Unassembled WGS sequence"/>
</dbReference>
<keyword evidence="2" id="KW-1185">Reference proteome</keyword>
<dbReference type="RefSeq" id="WP_189383295.1">
    <property type="nucleotide sequence ID" value="NZ_PXWG01000352.1"/>
</dbReference>
<protein>
    <submittedName>
        <fullName evidence="1">Uncharacterized protein</fullName>
    </submittedName>
</protein>
<feature type="non-terminal residue" evidence="1">
    <location>
        <position position="1"/>
    </location>
</feature>
<dbReference type="AlphaFoldDB" id="A0A9X7PDJ4"/>